<proteinExistence type="predicted"/>
<reference evidence="1 2" key="1">
    <citation type="submission" date="2015-08" db="EMBL/GenBank/DDBJ databases">
        <title>Next Generation Sequencing and Analysis of the Genome of Puccinia sorghi L Schw, the Causal Agent of Maize Common Rust.</title>
        <authorList>
            <person name="Rochi L."/>
            <person name="Burguener G."/>
            <person name="Darino M."/>
            <person name="Turjanski A."/>
            <person name="Kreff E."/>
            <person name="Dieguez M.J."/>
            <person name="Sacco F."/>
        </authorList>
    </citation>
    <scope>NUCLEOTIDE SEQUENCE [LARGE SCALE GENOMIC DNA]</scope>
    <source>
        <strain evidence="1 2">RO10H11247</strain>
    </source>
</reference>
<dbReference type="EMBL" id="LAVV01008044">
    <property type="protein sequence ID" value="KNZ53971.1"/>
    <property type="molecule type" value="Genomic_DNA"/>
</dbReference>
<protein>
    <submittedName>
        <fullName evidence="1">Uncharacterized protein</fullName>
    </submittedName>
</protein>
<dbReference type="VEuPathDB" id="FungiDB:VP01_3088g1"/>
<name>A0A0L6UZJ9_9BASI</name>
<dbReference type="Proteomes" id="UP000037035">
    <property type="component" value="Unassembled WGS sequence"/>
</dbReference>
<sequence length="72" mass="8576">MAVSVTITSEERWQRRKETEHYALQEHAIGYNETTNTNKTSVHWQRVKYQPLNFYPTVPLDETLKPTRLSRV</sequence>
<evidence type="ECO:0000313" key="2">
    <source>
        <dbReference type="Proteomes" id="UP000037035"/>
    </source>
</evidence>
<evidence type="ECO:0000313" key="1">
    <source>
        <dbReference type="EMBL" id="KNZ53971.1"/>
    </source>
</evidence>
<comment type="caution">
    <text evidence="1">The sequence shown here is derived from an EMBL/GenBank/DDBJ whole genome shotgun (WGS) entry which is preliminary data.</text>
</comment>
<gene>
    <name evidence="1" type="ORF">VP01_3088g1</name>
</gene>
<dbReference type="AlphaFoldDB" id="A0A0L6UZJ9"/>
<organism evidence="1 2">
    <name type="scientific">Puccinia sorghi</name>
    <dbReference type="NCBI Taxonomy" id="27349"/>
    <lineage>
        <taxon>Eukaryota</taxon>
        <taxon>Fungi</taxon>
        <taxon>Dikarya</taxon>
        <taxon>Basidiomycota</taxon>
        <taxon>Pucciniomycotina</taxon>
        <taxon>Pucciniomycetes</taxon>
        <taxon>Pucciniales</taxon>
        <taxon>Pucciniaceae</taxon>
        <taxon>Puccinia</taxon>
    </lineage>
</organism>
<accession>A0A0L6UZJ9</accession>
<keyword evidence="2" id="KW-1185">Reference proteome</keyword>